<comment type="caution">
    <text evidence="3">The sequence shown here is derived from an EMBL/GenBank/DDBJ whole genome shotgun (WGS) entry which is preliminary data.</text>
</comment>
<feature type="transmembrane region" description="Helical" evidence="2">
    <location>
        <begin position="339"/>
        <end position="364"/>
    </location>
</feature>
<feature type="compositionally biased region" description="Basic and acidic residues" evidence="1">
    <location>
        <begin position="59"/>
        <end position="68"/>
    </location>
</feature>
<feature type="region of interest" description="Disordered" evidence="1">
    <location>
        <begin position="1"/>
        <end position="190"/>
    </location>
</feature>
<feature type="compositionally biased region" description="Basic and acidic residues" evidence="1">
    <location>
        <begin position="174"/>
        <end position="190"/>
    </location>
</feature>
<name>A0A0G0A164_TRIHA</name>
<evidence type="ECO:0000256" key="1">
    <source>
        <dbReference type="SAM" id="MobiDB-lite"/>
    </source>
</evidence>
<reference evidence="4" key="1">
    <citation type="journal article" date="2015" name="Genome Announc.">
        <title>Draft whole-genome sequence of the biocontrol agent Trichoderma harzianum T6776.</title>
        <authorList>
            <person name="Baroncelli R."/>
            <person name="Piaggeschi G."/>
            <person name="Fiorini L."/>
            <person name="Bertolini E."/>
            <person name="Zapparata A."/>
            <person name="Pe M.E."/>
            <person name="Sarrocco S."/>
            <person name="Vannacci G."/>
        </authorList>
    </citation>
    <scope>NUCLEOTIDE SEQUENCE [LARGE SCALE GENOMIC DNA]</scope>
    <source>
        <strain evidence="4">T6776</strain>
    </source>
</reference>
<keyword evidence="2" id="KW-0472">Membrane</keyword>
<proteinExistence type="predicted"/>
<feature type="compositionally biased region" description="Basic and acidic residues" evidence="1">
    <location>
        <begin position="399"/>
        <end position="417"/>
    </location>
</feature>
<keyword evidence="2" id="KW-0812">Transmembrane</keyword>
<evidence type="ECO:0000313" key="4">
    <source>
        <dbReference type="Proteomes" id="UP000034112"/>
    </source>
</evidence>
<feature type="compositionally biased region" description="Basic and acidic residues" evidence="1">
    <location>
        <begin position="13"/>
        <end position="43"/>
    </location>
</feature>
<evidence type="ECO:0000313" key="3">
    <source>
        <dbReference type="EMBL" id="KKP06017.1"/>
    </source>
</evidence>
<feature type="region of interest" description="Disordered" evidence="1">
    <location>
        <begin position="383"/>
        <end position="422"/>
    </location>
</feature>
<evidence type="ECO:0000256" key="2">
    <source>
        <dbReference type="SAM" id="Phobius"/>
    </source>
</evidence>
<dbReference type="EMBL" id="JOKZ01000035">
    <property type="protein sequence ID" value="KKP06017.1"/>
    <property type="molecule type" value="Genomic_DNA"/>
</dbReference>
<feature type="compositionally biased region" description="Basic and acidic residues" evidence="1">
    <location>
        <begin position="91"/>
        <end position="153"/>
    </location>
</feature>
<dbReference type="OrthoDB" id="5398191at2759"/>
<dbReference type="OMA" id="PAFIGMN"/>
<keyword evidence="2" id="KW-1133">Transmembrane helix</keyword>
<dbReference type="AlphaFoldDB" id="A0A0G0A164"/>
<evidence type="ECO:0008006" key="5">
    <source>
        <dbReference type="Google" id="ProtNLM"/>
    </source>
</evidence>
<organism evidence="3 4">
    <name type="scientific">Trichoderma harzianum</name>
    <name type="common">Hypocrea lixii</name>
    <dbReference type="NCBI Taxonomy" id="5544"/>
    <lineage>
        <taxon>Eukaryota</taxon>
        <taxon>Fungi</taxon>
        <taxon>Dikarya</taxon>
        <taxon>Ascomycota</taxon>
        <taxon>Pezizomycotina</taxon>
        <taxon>Sordariomycetes</taxon>
        <taxon>Hypocreomycetidae</taxon>
        <taxon>Hypocreales</taxon>
        <taxon>Hypocreaceae</taxon>
        <taxon>Trichoderma</taxon>
    </lineage>
</organism>
<feature type="region of interest" description="Disordered" evidence="1">
    <location>
        <begin position="446"/>
        <end position="472"/>
    </location>
</feature>
<protein>
    <recommendedName>
        <fullName evidence="5">Ring-like domain-containing protein</fullName>
    </recommendedName>
</protein>
<accession>A0A0G0A164</accession>
<sequence length="472" mass="51756">MLEYFTYKKFKKSREEKESAKDTTKNDGKSAADANKEGDKQDESYDSSSSELNHPKTVLKPEDERFLEELLAQNTDGSPPPLPPRIYTYDVDWHSDVESSIDESKQNTEDEKDKTGKASDAAKKQDEGAGETSDKNGKEKAKKNGKEKAEKQPNRLSLFFTRNKKPADTVKPSETLKPDTENVTPKEAEREKKDLTRVLDLLNLSAKNNKAVTESKDSSDILQKFTQIFKDLVNGVPTAYDDLTKLFENNDGTINKLFEKLPSSLQKLVTQLPDKLTTTLAPEILAAAAESQGIKVAEGGMKGAAKRMLFGQNLANLVKKPGAIVGMLRAIVEVLKSRWPAFIGMNVIWSVALSLLLVVLWYCYKRGREERILREEAAAGNEEAARRLAELSEDEGSDENDKPAADGKEAPNAKEAQEAAEVVEAAGAAAAAGVIPVIITSPEGEQIAAPKEVSPTDEVPPSNAPKEEKNHS</sequence>
<gene>
    <name evidence="3" type="ORF">THAR02_01889</name>
</gene>
<dbReference type="Proteomes" id="UP000034112">
    <property type="component" value="Unassembled WGS sequence"/>
</dbReference>